<proteinExistence type="predicted"/>
<sequence length="100" mass="11267">MQQSPFDVLNRVMATAINIKSIGGGAFSLVVYCNFFAQGQKQWEHLAPLLVSFSHEAPLFIPIYHYARRTIAFLNDMSNKSWLFTNSKKSGKPSYLLPVA</sequence>
<reference evidence="1 2" key="1">
    <citation type="journal article" date="2018" name="ACS Chem. Biol.">
        <title>Ketoreductase domain dysfunction expands chemodiversity: malyngamide biosynthesis in the cyanobacterium Okeania hirsuta.</title>
        <authorList>
            <person name="Moss N.A."/>
            <person name="Leao T."/>
            <person name="Rankin M."/>
            <person name="McCullough T.M."/>
            <person name="Qu P."/>
            <person name="Korobeynikov A."/>
            <person name="Smith J.L."/>
            <person name="Gerwick L."/>
            <person name="Gerwick W.H."/>
        </authorList>
    </citation>
    <scope>NUCLEOTIDE SEQUENCE [LARGE SCALE GENOMIC DNA]</scope>
    <source>
        <strain evidence="1 2">PAB10Feb10-1</strain>
    </source>
</reference>
<comment type="caution">
    <text evidence="1">The sequence shown here is derived from an EMBL/GenBank/DDBJ whole genome shotgun (WGS) entry which is preliminary data.</text>
</comment>
<evidence type="ECO:0000313" key="2">
    <source>
        <dbReference type="Proteomes" id="UP000269154"/>
    </source>
</evidence>
<evidence type="ECO:0000313" key="1">
    <source>
        <dbReference type="EMBL" id="RQH53511.1"/>
    </source>
</evidence>
<protein>
    <submittedName>
        <fullName evidence="1">Uncharacterized protein</fullName>
    </submittedName>
</protein>
<dbReference type="EMBL" id="RCBY01000012">
    <property type="protein sequence ID" value="RQH53511.1"/>
    <property type="molecule type" value="Genomic_DNA"/>
</dbReference>
<name>A0A3N6PIC7_9CYAN</name>
<gene>
    <name evidence="1" type="ORF">D5R40_03815</name>
</gene>
<dbReference type="Proteomes" id="UP000269154">
    <property type="component" value="Unassembled WGS sequence"/>
</dbReference>
<accession>A0A3N6PIC7</accession>
<dbReference type="AlphaFoldDB" id="A0A3N6PIC7"/>
<organism evidence="1 2">
    <name type="scientific">Okeania hirsuta</name>
    <dbReference type="NCBI Taxonomy" id="1458930"/>
    <lineage>
        <taxon>Bacteria</taxon>
        <taxon>Bacillati</taxon>
        <taxon>Cyanobacteriota</taxon>
        <taxon>Cyanophyceae</taxon>
        <taxon>Oscillatoriophycideae</taxon>
        <taxon>Oscillatoriales</taxon>
        <taxon>Microcoleaceae</taxon>
        <taxon>Okeania</taxon>
    </lineage>
</organism>
<keyword evidence="2" id="KW-1185">Reference proteome</keyword>